<comment type="caution">
    <text evidence="2">The sequence shown here is derived from an EMBL/GenBank/DDBJ whole genome shotgun (WGS) entry which is preliminary data.</text>
</comment>
<reference evidence="2" key="1">
    <citation type="journal article" date="2022" name="Int. J. Mol. Sci.">
        <title>Draft Genome of Tanacetum Coccineum: Genomic Comparison of Closely Related Tanacetum-Family Plants.</title>
        <authorList>
            <person name="Yamashiro T."/>
            <person name="Shiraishi A."/>
            <person name="Nakayama K."/>
            <person name="Satake H."/>
        </authorList>
    </citation>
    <scope>NUCLEOTIDE SEQUENCE</scope>
</reference>
<organism evidence="2 3">
    <name type="scientific">Tanacetum coccineum</name>
    <dbReference type="NCBI Taxonomy" id="301880"/>
    <lineage>
        <taxon>Eukaryota</taxon>
        <taxon>Viridiplantae</taxon>
        <taxon>Streptophyta</taxon>
        <taxon>Embryophyta</taxon>
        <taxon>Tracheophyta</taxon>
        <taxon>Spermatophyta</taxon>
        <taxon>Magnoliopsida</taxon>
        <taxon>eudicotyledons</taxon>
        <taxon>Gunneridae</taxon>
        <taxon>Pentapetalae</taxon>
        <taxon>asterids</taxon>
        <taxon>campanulids</taxon>
        <taxon>Asterales</taxon>
        <taxon>Asteraceae</taxon>
        <taxon>Asteroideae</taxon>
        <taxon>Anthemideae</taxon>
        <taxon>Anthemidinae</taxon>
        <taxon>Tanacetum</taxon>
    </lineage>
</organism>
<sequence length="276" mass="30553">MKSGFISVERIKISSTNIRLETTVPQKEETFQVIIDLIKNSTCFKAFTISADVPKIFMHNSGTPSRRTILNICPRVEGEDFTDVPDDEIALTFLLDLGYKGLLNRHNNIRVVKKKVTLFADDNIISDDPDVALELAKSISKTEAEEAEAARKVHDTHANEQDRNMLGDDENDENDDDVEMKDNEVDESDKGEEKVTDAAKEDAKKTLEAKDDAKKTELSPSSSSLSVSSSFGDQFLKLSSDSSLVSTVKDSADTDVRSLLDIPIQQETPQTQSPPV</sequence>
<feature type="compositionally biased region" description="Basic and acidic residues" evidence="1">
    <location>
        <begin position="191"/>
        <end position="217"/>
    </location>
</feature>
<feature type="compositionally biased region" description="Low complexity" evidence="1">
    <location>
        <begin position="218"/>
        <end position="230"/>
    </location>
</feature>
<evidence type="ECO:0000256" key="1">
    <source>
        <dbReference type="SAM" id="MobiDB-lite"/>
    </source>
</evidence>
<feature type="region of interest" description="Disordered" evidence="1">
    <location>
        <begin position="146"/>
        <end position="230"/>
    </location>
</feature>
<gene>
    <name evidence="2" type="ORF">Tco_0706311</name>
</gene>
<protein>
    <submittedName>
        <fullName evidence="2">Uncharacterized protein</fullName>
    </submittedName>
</protein>
<dbReference type="EMBL" id="BQNB010010156">
    <property type="protein sequence ID" value="GJS73470.1"/>
    <property type="molecule type" value="Genomic_DNA"/>
</dbReference>
<evidence type="ECO:0000313" key="3">
    <source>
        <dbReference type="Proteomes" id="UP001151760"/>
    </source>
</evidence>
<evidence type="ECO:0000313" key="2">
    <source>
        <dbReference type="EMBL" id="GJS73470.1"/>
    </source>
</evidence>
<keyword evidence="3" id="KW-1185">Reference proteome</keyword>
<feature type="compositionally biased region" description="Basic and acidic residues" evidence="1">
    <location>
        <begin position="146"/>
        <end position="166"/>
    </location>
</feature>
<feature type="compositionally biased region" description="Acidic residues" evidence="1">
    <location>
        <begin position="167"/>
        <end position="190"/>
    </location>
</feature>
<reference evidence="2" key="2">
    <citation type="submission" date="2022-01" db="EMBL/GenBank/DDBJ databases">
        <authorList>
            <person name="Yamashiro T."/>
            <person name="Shiraishi A."/>
            <person name="Satake H."/>
            <person name="Nakayama K."/>
        </authorList>
    </citation>
    <scope>NUCLEOTIDE SEQUENCE</scope>
</reference>
<accession>A0ABQ4Y759</accession>
<proteinExistence type="predicted"/>
<dbReference type="Proteomes" id="UP001151760">
    <property type="component" value="Unassembled WGS sequence"/>
</dbReference>
<name>A0ABQ4Y759_9ASTR</name>